<dbReference type="InterPro" id="IPR036291">
    <property type="entry name" value="NAD(P)-bd_dom_sf"/>
</dbReference>
<sequence length="290" mass="29643">MASADGANGKVVLLTGANSGIGYVLTLKLLAAGYTTYATARSTAKANDLVADAKSRSLADRLHIVEMDVSADASVADGVAAVLAATDGVLDVVISNAGYGNMAPPEAAAPADYAANFNTNVLGTVRLATATLPTMRARGGGRFIATSSVAGLVGLPLSPVLVATKHALEGLIECHAVSYAGTGVRFSLVEPGPVATAAVDNAHGLDAEIVPELRAAAKAFGSSWWGTATPQTADDCAAYFMRAVTDADPALRYVTFAPVMDLLRVKYADVEGRQAMAALQELVTESGDKE</sequence>
<accession>A0A1X6P6Z1</accession>
<name>A0A1X6P6Z1_PORUM</name>
<dbReference type="InterPro" id="IPR051911">
    <property type="entry name" value="SDR_oxidoreductase"/>
</dbReference>
<gene>
    <name evidence="3" type="ORF">BU14_0183s0020</name>
</gene>
<dbReference type="OrthoDB" id="37659at2759"/>
<dbReference type="AlphaFoldDB" id="A0A1X6P6Z1"/>
<evidence type="ECO:0000256" key="1">
    <source>
        <dbReference type="ARBA" id="ARBA00006484"/>
    </source>
</evidence>
<keyword evidence="2" id="KW-0560">Oxidoreductase</keyword>
<protein>
    <submittedName>
        <fullName evidence="3">Uncharacterized protein</fullName>
    </submittedName>
</protein>
<dbReference type="PRINTS" id="PR00081">
    <property type="entry name" value="GDHRDH"/>
</dbReference>
<organism evidence="3 4">
    <name type="scientific">Porphyra umbilicalis</name>
    <name type="common">Purple laver</name>
    <name type="synonym">Red alga</name>
    <dbReference type="NCBI Taxonomy" id="2786"/>
    <lineage>
        <taxon>Eukaryota</taxon>
        <taxon>Rhodophyta</taxon>
        <taxon>Bangiophyceae</taxon>
        <taxon>Bangiales</taxon>
        <taxon>Bangiaceae</taxon>
        <taxon>Porphyra</taxon>
    </lineage>
</organism>
<evidence type="ECO:0000313" key="3">
    <source>
        <dbReference type="EMBL" id="OSX76628.1"/>
    </source>
</evidence>
<dbReference type="SUPFAM" id="SSF51735">
    <property type="entry name" value="NAD(P)-binding Rossmann-fold domains"/>
    <property type="match status" value="1"/>
</dbReference>
<dbReference type="Gene3D" id="3.40.50.720">
    <property type="entry name" value="NAD(P)-binding Rossmann-like Domain"/>
    <property type="match status" value="1"/>
</dbReference>
<dbReference type="PANTHER" id="PTHR43976">
    <property type="entry name" value="SHORT CHAIN DEHYDROGENASE"/>
    <property type="match status" value="1"/>
</dbReference>
<dbReference type="PANTHER" id="PTHR43976:SF16">
    <property type="entry name" value="SHORT-CHAIN DEHYDROGENASE_REDUCTASE FAMILY PROTEIN"/>
    <property type="match status" value="1"/>
</dbReference>
<evidence type="ECO:0000256" key="2">
    <source>
        <dbReference type="ARBA" id="ARBA00023002"/>
    </source>
</evidence>
<dbReference type="Pfam" id="PF00106">
    <property type="entry name" value="adh_short"/>
    <property type="match status" value="1"/>
</dbReference>
<dbReference type="Proteomes" id="UP000218209">
    <property type="component" value="Unassembled WGS sequence"/>
</dbReference>
<dbReference type="EMBL" id="KV918860">
    <property type="protein sequence ID" value="OSX76628.1"/>
    <property type="molecule type" value="Genomic_DNA"/>
</dbReference>
<dbReference type="GO" id="GO:0016491">
    <property type="term" value="F:oxidoreductase activity"/>
    <property type="evidence" value="ECO:0007669"/>
    <property type="project" value="UniProtKB-KW"/>
</dbReference>
<reference evidence="3 4" key="1">
    <citation type="submission" date="2017-03" db="EMBL/GenBank/DDBJ databases">
        <title>WGS assembly of Porphyra umbilicalis.</title>
        <authorList>
            <person name="Brawley S.H."/>
            <person name="Blouin N.A."/>
            <person name="Ficko-Blean E."/>
            <person name="Wheeler G.L."/>
            <person name="Lohr M."/>
            <person name="Goodson H.V."/>
            <person name="Jenkins J.W."/>
            <person name="Blaby-Haas C.E."/>
            <person name="Helliwell K.E."/>
            <person name="Chan C."/>
            <person name="Marriage T."/>
            <person name="Bhattacharya D."/>
            <person name="Klein A.S."/>
            <person name="Badis Y."/>
            <person name="Brodie J."/>
            <person name="Cao Y."/>
            <person name="Collen J."/>
            <person name="Dittami S.M."/>
            <person name="Gachon C.M."/>
            <person name="Green B.R."/>
            <person name="Karpowicz S."/>
            <person name="Kim J.W."/>
            <person name="Kudahl U."/>
            <person name="Lin S."/>
            <person name="Michel G."/>
            <person name="Mittag M."/>
            <person name="Olson B.J."/>
            <person name="Pangilinan J."/>
            <person name="Peng Y."/>
            <person name="Qiu H."/>
            <person name="Shu S."/>
            <person name="Singer J.T."/>
            <person name="Smith A.G."/>
            <person name="Sprecher B.N."/>
            <person name="Wagner V."/>
            <person name="Wang W."/>
            <person name="Wang Z.-Y."/>
            <person name="Yan J."/>
            <person name="Yarish C."/>
            <person name="Zoeuner-Riek S."/>
            <person name="Zhuang Y."/>
            <person name="Zou Y."/>
            <person name="Lindquist E.A."/>
            <person name="Grimwood J."/>
            <person name="Barry K."/>
            <person name="Rokhsar D.S."/>
            <person name="Schmutz J."/>
            <person name="Stiller J.W."/>
            <person name="Grossman A.R."/>
            <person name="Prochnik S.E."/>
        </authorList>
    </citation>
    <scope>NUCLEOTIDE SEQUENCE [LARGE SCALE GENOMIC DNA]</scope>
    <source>
        <strain evidence="3">4086291</strain>
    </source>
</reference>
<evidence type="ECO:0000313" key="4">
    <source>
        <dbReference type="Proteomes" id="UP000218209"/>
    </source>
</evidence>
<keyword evidence="4" id="KW-1185">Reference proteome</keyword>
<comment type="similarity">
    <text evidence="1">Belongs to the short-chain dehydrogenases/reductases (SDR) family.</text>
</comment>
<dbReference type="InterPro" id="IPR002347">
    <property type="entry name" value="SDR_fam"/>
</dbReference>
<proteinExistence type="inferred from homology"/>